<sequence length="146" mass="16940">MFEEVQANLIYNLILKFAEEETSPLSKPKRPRLSPPEPEPKLALDLFTHALARVTNQSLSLVVRTQFVTILSEMLEYLESITTNRTFKCDHCLDKRLRLEYEVHEHEMKEKDKGKKKGKKGLGFKHIRTRARSLMDDLDTSMVPSP</sequence>
<gene>
    <name evidence="1" type="ORF">QAD02_018350</name>
</gene>
<protein>
    <submittedName>
        <fullName evidence="1">Uncharacterized protein</fullName>
    </submittedName>
</protein>
<evidence type="ECO:0000313" key="2">
    <source>
        <dbReference type="Proteomes" id="UP001239111"/>
    </source>
</evidence>
<name>A0ACC2PHQ6_9HYME</name>
<proteinExistence type="predicted"/>
<evidence type="ECO:0000313" key="1">
    <source>
        <dbReference type="EMBL" id="KAJ8682558.1"/>
    </source>
</evidence>
<accession>A0ACC2PHQ6</accession>
<dbReference type="Proteomes" id="UP001239111">
    <property type="component" value="Chromosome 1"/>
</dbReference>
<comment type="caution">
    <text evidence="1">The sequence shown here is derived from an EMBL/GenBank/DDBJ whole genome shotgun (WGS) entry which is preliminary data.</text>
</comment>
<reference evidence="1" key="1">
    <citation type="submission" date="2023-04" db="EMBL/GenBank/DDBJ databases">
        <title>A chromosome-level genome assembly of the parasitoid wasp Eretmocerus hayati.</title>
        <authorList>
            <person name="Zhong Y."/>
            <person name="Liu S."/>
            <person name="Liu Y."/>
        </authorList>
    </citation>
    <scope>NUCLEOTIDE SEQUENCE</scope>
    <source>
        <strain evidence="1">ZJU_SS_LIU_2023</strain>
    </source>
</reference>
<organism evidence="1 2">
    <name type="scientific">Eretmocerus hayati</name>
    <dbReference type="NCBI Taxonomy" id="131215"/>
    <lineage>
        <taxon>Eukaryota</taxon>
        <taxon>Metazoa</taxon>
        <taxon>Ecdysozoa</taxon>
        <taxon>Arthropoda</taxon>
        <taxon>Hexapoda</taxon>
        <taxon>Insecta</taxon>
        <taxon>Pterygota</taxon>
        <taxon>Neoptera</taxon>
        <taxon>Endopterygota</taxon>
        <taxon>Hymenoptera</taxon>
        <taxon>Apocrita</taxon>
        <taxon>Proctotrupomorpha</taxon>
        <taxon>Chalcidoidea</taxon>
        <taxon>Aphelinidae</taxon>
        <taxon>Aphelininae</taxon>
        <taxon>Eretmocerus</taxon>
    </lineage>
</organism>
<keyword evidence="2" id="KW-1185">Reference proteome</keyword>
<dbReference type="EMBL" id="CM056741">
    <property type="protein sequence ID" value="KAJ8682558.1"/>
    <property type="molecule type" value="Genomic_DNA"/>
</dbReference>